<dbReference type="GO" id="GO:0030527">
    <property type="term" value="F:structural constituent of chromatin"/>
    <property type="evidence" value="ECO:0007669"/>
    <property type="project" value="InterPro"/>
</dbReference>
<dbReference type="InterPro" id="IPR010992">
    <property type="entry name" value="IHF-like_DNA-bd_dom_sf"/>
</dbReference>
<dbReference type="SMART" id="SM00411">
    <property type="entry name" value="BHL"/>
    <property type="match status" value="1"/>
</dbReference>
<protein>
    <submittedName>
        <fullName evidence="6">DNA-binding protein HU-alpha</fullName>
    </submittedName>
</protein>
<evidence type="ECO:0000256" key="5">
    <source>
        <dbReference type="RuleBase" id="RU003939"/>
    </source>
</evidence>
<evidence type="ECO:0000313" key="7">
    <source>
        <dbReference type="Proteomes" id="UP000294412"/>
    </source>
</evidence>
<sequence length="90" mass="10150">MNKTQLLEIVAEKAAVSKRQAKITLEVILEEITQSLKNSDNVRLMGFGTFKIRQRGERICRNPKTGKVIYISSVKVPIFISSKSLKDSVK</sequence>
<evidence type="ECO:0000313" key="6">
    <source>
        <dbReference type="EMBL" id="VFP79673.1"/>
    </source>
</evidence>
<keyword evidence="3" id="KW-0226">DNA condensation</keyword>
<evidence type="ECO:0000256" key="2">
    <source>
        <dbReference type="ARBA" id="ARBA00010529"/>
    </source>
</evidence>
<evidence type="ECO:0000256" key="4">
    <source>
        <dbReference type="ARBA" id="ARBA00023125"/>
    </source>
</evidence>
<dbReference type="PRINTS" id="PR01727">
    <property type="entry name" value="DNABINDINGHU"/>
</dbReference>
<accession>A0A451D232</accession>
<dbReference type="EMBL" id="LR217703">
    <property type="protein sequence ID" value="VFP79673.1"/>
    <property type="molecule type" value="Genomic_DNA"/>
</dbReference>
<dbReference type="AlphaFoldDB" id="A0A451D232"/>
<dbReference type="RefSeq" id="WP_157993450.1">
    <property type="nucleotide sequence ID" value="NZ_LR217703.1"/>
</dbReference>
<evidence type="ECO:0000256" key="3">
    <source>
        <dbReference type="ARBA" id="ARBA00023067"/>
    </source>
</evidence>
<gene>
    <name evidence="6" type="primary">hupA</name>
    <name evidence="6" type="ORF">ERCICUMA2628_221</name>
</gene>
<dbReference type="PANTHER" id="PTHR33175:SF12">
    <property type="entry name" value="DNA-BINDING PROTEIN HU-ALPHA"/>
    <property type="match status" value="1"/>
</dbReference>
<dbReference type="SUPFAM" id="SSF47729">
    <property type="entry name" value="IHF-like DNA-binding proteins"/>
    <property type="match status" value="1"/>
</dbReference>
<dbReference type="Proteomes" id="UP000294412">
    <property type="component" value="Chromosome"/>
</dbReference>
<comment type="function">
    <text evidence="1">Histone-like DNA-binding protein which is capable of wrapping DNA to stabilize it, and thus to prevent its denaturation under extreme environmental conditions.</text>
</comment>
<dbReference type="GO" id="GO:0003677">
    <property type="term" value="F:DNA binding"/>
    <property type="evidence" value="ECO:0007669"/>
    <property type="project" value="UniProtKB-KW"/>
</dbReference>
<dbReference type="GO" id="GO:0005829">
    <property type="term" value="C:cytosol"/>
    <property type="evidence" value="ECO:0007669"/>
    <property type="project" value="TreeGrafter"/>
</dbReference>
<proteinExistence type="inferred from homology"/>
<comment type="similarity">
    <text evidence="2 5">Belongs to the bacterial histone-like protein family.</text>
</comment>
<dbReference type="GO" id="GO:0030261">
    <property type="term" value="P:chromosome condensation"/>
    <property type="evidence" value="ECO:0007669"/>
    <property type="project" value="UniProtKB-KW"/>
</dbReference>
<dbReference type="OrthoDB" id="9799835at2"/>
<evidence type="ECO:0000256" key="1">
    <source>
        <dbReference type="ARBA" id="ARBA00003819"/>
    </source>
</evidence>
<name>A0A451D232_9GAMM</name>
<dbReference type="PANTHER" id="PTHR33175">
    <property type="entry name" value="DNA-BINDING PROTEIN HU"/>
    <property type="match status" value="1"/>
</dbReference>
<organism evidence="6 7">
    <name type="scientific">Candidatus Erwinia haradaeae</name>
    <dbReference type="NCBI Taxonomy" id="1922217"/>
    <lineage>
        <taxon>Bacteria</taxon>
        <taxon>Pseudomonadati</taxon>
        <taxon>Pseudomonadota</taxon>
        <taxon>Gammaproteobacteria</taxon>
        <taxon>Enterobacterales</taxon>
        <taxon>Erwiniaceae</taxon>
        <taxon>Erwinia</taxon>
    </lineage>
</organism>
<dbReference type="Pfam" id="PF00216">
    <property type="entry name" value="Bac_DNA_binding"/>
    <property type="match status" value="1"/>
</dbReference>
<dbReference type="Gene3D" id="4.10.520.10">
    <property type="entry name" value="IHF-like DNA-binding proteins"/>
    <property type="match status" value="1"/>
</dbReference>
<dbReference type="InterPro" id="IPR000119">
    <property type="entry name" value="Hist_DNA-bd"/>
</dbReference>
<dbReference type="CDD" id="cd13831">
    <property type="entry name" value="HU"/>
    <property type="match status" value="1"/>
</dbReference>
<keyword evidence="4 6" id="KW-0238">DNA-binding</keyword>
<reference evidence="6 7" key="1">
    <citation type="submission" date="2019-02" db="EMBL/GenBank/DDBJ databases">
        <authorList>
            <person name="Manzano-Marin A."/>
            <person name="Manzano-Marin A."/>
        </authorList>
    </citation>
    <scope>NUCLEOTIDE SEQUENCE [LARGE SCALE GENOMIC DNA]</scope>
    <source>
        <strain evidence="6 7">ErCicuneomaculata</strain>
    </source>
</reference>